<dbReference type="Gene3D" id="3.20.20.100">
    <property type="entry name" value="NADP-dependent oxidoreductase domain"/>
    <property type="match status" value="1"/>
</dbReference>
<dbReference type="Proteomes" id="UP000025227">
    <property type="component" value="Unplaced"/>
</dbReference>
<feature type="site" description="Lowers pKa of active site Tyr" evidence="3">
    <location>
        <position position="107"/>
    </location>
</feature>
<dbReference type="Pfam" id="PF00248">
    <property type="entry name" value="Aldo_ket_red"/>
    <property type="match status" value="1"/>
</dbReference>
<evidence type="ECO:0000313" key="6">
    <source>
        <dbReference type="WBParaSite" id="HCON_00027870-00001"/>
    </source>
</evidence>
<evidence type="ECO:0000259" key="4">
    <source>
        <dbReference type="Pfam" id="PF00248"/>
    </source>
</evidence>
<keyword evidence="5" id="KW-1185">Reference proteome</keyword>
<dbReference type="GO" id="GO:0016491">
    <property type="term" value="F:oxidoreductase activity"/>
    <property type="evidence" value="ECO:0007669"/>
    <property type="project" value="InterPro"/>
</dbReference>
<dbReference type="InterPro" id="IPR020471">
    <property type="entry name" value="AKR"/>
</dbReference>
<sequence length="342" mass="38421">MAPSMLSTSRIASRIFQNAHRLLATAAAAEQPLIKLSNGTTMPQVGLGTWQSSPEEVKAAVKTALEGGYKLIDTAAVYENEDSIGEVIKGMIDAGKISRPEIFITTKVWVTHLHPDDIEPSIQASLKRLQMNYVDLLLAHMPTCFNHDMTQQNKSVTVKDIWGGLEKVYKKGLTRAIGVSNWNGAQIESVMKVASVPIHNCQVELHLYWPQHELHEVCKKHNVSLTSYASLGSPGRAKFMPDKFGWYDAPNDLDDPNVKKLAQKYSKTPAQILLRYVMDRGIAIIPKSVKPARVAENFKLFDFSLTKDDIKLLESTKHRQRLFLDEFMIGHPEDPFKSERKK</sequence>
<dbReference type="OMA" id="WYDAPND"/>
<accession>A0A7I5E6F3</accession>
<proteinExistence type="predicted"/>
<organism evidence="5 6">
    <name type="scientific">Haemonchus contortus</name>
    <name type="common">Barber pole worm</name>
    <dbReference type="NCBI Taxonomy" id="6289"/>
    <lineage>
        <taxon>Eukaryota</taxon>
        <taxon>Metazoa</taxon>
        <taxon>Ecdysozoa</taxon>
        <taxon>Nematoda</taxon>
        <taxon>Chromadorea</taxon>
        <taxon>Rhabditida</taxon>
        <taxon>Rhabditina</taxon>
        <taxon>Rhabditomorpha</taxon>
        <taxon>Strongyloidea</taxon>
        <taxon>Trichostrongylidae</taxon>
        <taxon>Haemonchus</taxon>
    </lineage>
</organism>
<dbReference type="PRINTS" id="PR00069">
    <property type="entry name" value="ALDKETRDTASE"/>
</dbReference>
<reference evidence="6" key="1">
    <citation type="submission" date="2020-12" db="UniProtKB">
        <authorList>
            <consortium name="WormBaseParasite"/>
        </authorList>
    </citation>
    <scope>IDENTIFICATION</scope>
    <source>
        <strain evidence="6">MHco3</strain>
    </source>
</reference>
<dbReference type="FunFam" id="3.20.20.100:FF:000029">
    <property type="entry name" value="Aldo-keto reductase"/>
    <property type="match status" value="1"/>
</dbReference>
<dbReference type="PANTHER" id="PTHR11732">
    <property type="entry name" value="ALDO/KETO REDUCTASE"/>
    <property type="match status" value="1"/>
</dbReference>
<evidence type="ECO:0000256" key="3">
    <source>
        <dbReference type="PIRSR" id="PIRSR000097-3"/>
    </source>
</evidence>
<protein>
    <submittedName>
        <fullName evidence="6">Aldo keto reductase domain containing protein</fullName>
    </submittedName>
</protein>
<feature type="domain" description="NADP-dependent oxidoreductase" evidence="4">
    <location>
        <begin position="45"/>
        <end position="315"/>
    </location>
</feature>
<dbReference type="InterPro" id="IPR036812">
    <property type="entry name" value="NAD(P)_OxRdtase_dom_sf"/>
</dbReference>
<dbReference type="SUPFAM" id="SSF51430">
    <property type="entry name" value="NAD(P)-linked oxidoreductase"/>
    <property type="match status" value="1"/>
</dbReference>
<dbReference type="PIRSF" id="PIRSF000097">
    <property type="entry name" value="AKR"/>
    <property type="match status" value="1"/>
</dbReference>
<dbReference type="WBParaSite" id="HCON_00027870-00001">
    <property type="protein sequence ID" value="HCON_00027870-00001"/>
    <property type="gene ID" value="HCON_00027870"/>
</dbReference>
<evidence type="ECO:0000313" key="5">
    <source>
        <dbReference type="Proteomes" id="UP000025227"/>
    </source>
</evidence>
<dbReference type="InterPro" id="IPR023210">
    <property type="entry name" value="NADP_OxRdtase_dom"/>
</dbReference>
<evidence type="ECO:0000256" key="1">
    <source>
        <dbReference type="PIRSR" id="PIRSR000097-1"/>
    </source>
</evidence>
<dbReference type="OrthoDB" id="416253at2759"/>
<feature type="binding site" evidence="2">
    <location>
        <position position="140"/>
    </location>
    <ligand>
        <name>substrate</name>
    </ligand>
</feature>
<dbReference type="AlphaFoldDB" id="A0A7I5E6F3"/>
<feature type="active site" description="Proton donor" evidence="1">
    <location>
        <position position="78"/>
    </location>
</feature>
<name>A0A7I5E6F3_HAECO</name>
<evidence type="ECO:0000256" key="2">
    <source>
        <dbReference type="PIRSR" id="PIRSR000097-2"/>
    </source>
</evidence>